<gene>
    <name evidence="1" type="ORF">WR25_10673</name>
</gene>
<evidence type="ECO:0000313" key="2">
    <source>
        <dbReference type="Proteomes" id="UP000218231"/>
    </source>
</evidence>
<name>A0A2A2KHJ5_9BILA</name>
<protein>
    <submittedName>
        <fullName evidence="1">Uncharacterized protein</fullName>
    </submittedName>
</protein>
<evidence type="ECO:0000313" key="1">
    <source>
        <dbReference type="EMBL" id="PAV73411.1"/>
    </source>
</evidence>
<proteinExistence type="predicted"/>
<dbReference type="AlphaFoldDB" id="A0A2A2KHJ5"/>
<reference evidence="1 2" key="1">
    <citation type="journal article" date="2017" name="Curr. Biol.">
        <title>Genome architecture and evolution of a unichromosomal asexual nematode.</title>
        <authorList>
            <person name="Fradin H."/>
            <person name="Zegar C."/>
            <person name="Gutwein M."/>
            <person name="Lucas J."/>
            <person name="Kovtun M."/>
            <person name="Corcoran D."/>
            <person name="Baugh L.R."/>
            <person name="Kiontke K."/>
            <person name="Gunsalus K."/>
            <person name="Fitch D.H."/>
            <person name="Piano F."/>
        </authorList>
    </citation>
    <scope>NUCLEOTIDE SEQUENCE [LARGE SCALE GENOMIC DNA]</scope>
    <source>
        <strain evidence="1">PF1309</strain>
    </source>
</reference>
<dbReference type="Proteomes" id="UP000218231">
    <property type="component" value="Unassembled WGS sequence"/>
</dbReference>
<comment type="caution">
    <text evidence="1">The sequence shown here is derived from an EMBL/GenBank/DDBJ whole genome shotgun (WGS) entry which is preliminary data.</text>
</comment>
<organism evidence="1 2">
    <name type="scientific">Diploscapter pachys</name>
    <dbReference type="NCBI Taxonomy" id="2018661"/>
    <lineage>
        <taxon>Eukaryota</taxon>
        <taxon>Metazoa</taxon>
        <taxon>Ecdysozoa</taxon>
        <taxon>Nematoda</taxon>
        <taxon>Chromadorea</taxon>
        <taxon>Rhabditida</taxon>
        <taxon>Rhabditina</taxon>
        <taxon>Rhabditomorpha</taxon>
        <taxon>Rhabditoidea</taxon>
        <taxon>Rhabditidae</taxon>
        <taxon>Diploscapter</taxon>
    </lineage>
</organism>
<dbReference type="EMBL" id="LIAE01008606">
    <property type="protein sequence ID" value="PAV73411.1"/>
    <property type="molecule type" value="Genomic_DNA"/>
</dbReference>
<accession>A0A2A2KHJ5</accession>
<keyword evidence="2" id="KW-1185">Reference proteome</keyword>
<sequence length="110" mass="11785">MFSPARSARASARSAARSIALPALSRWRSAEPKASSVAASTSLTALRVVAAASAAIALPASAVWSCAFWLQAATPRASGAARISRRFMNRVSQVKRLTRRKRLCDRFGPR</sequence>